<dbReference type="EMBL" id="JACRTG010000019">
    <property type="protein sequence ID" value="MBC8588367.1"/>
    <property type="molecule type" value="Genomic_DNA"/>
</dbReference>
<reference evidence="4" key="1">
    <citation type="submission" date="2020-08" db="EMBL/GenBank/DDBJ databases">
        <title>Genome public.</title>
        <authorList>
            <person name="Liu C."/>
            <person name="Sun Q."/>
        </authorList>
    </citation>
    <scope>NUCLEOTIDE SEQUENCE</scope>
    <source>
        <strain evidence="4">BX21</strain>
    </source>
</reference>
<dbReference type="InterPro" id="IPR006261">
    <property type="entry name" value="dGTPase"/>
</dbReference>
<evidence type="ECO:0000256" key="2">
    <source>
        <dbReference type="HAMAP-Rule" id="MF_01212"/>
    </source>
</evidence>
<dbReference type="NCBIfam" id="TIGR01353">
    <property type="entry name" value="dGTP_triPase"/>
    <property type="match status" value="1"/>
</dbReference>
<name>A0A926EXL6_9FIRM</name>
<gene>
    <name evidence="4" type="ORF">H8707_08950</name>
</gene>
<accession>A0A926EXL6</accession>
<dbReference type="InterPro" id="IPR026875">
    <property type="entry name" value="PHydrolase_assoc_dom"/>
</dbReference>
<dbReference type="InterPro" id="IPR051094">
    <property type="entry name" value="Diverse_Catalytic_Enzymes"/>
</dbReference>
<dbReference type="GO" id="GO:0016793">
    <property type="term" value="F:triphosphoric monoester hydrolase activity"/>
    <property type="evidence" value="ECO:0007669"/>
    <property type="project" value="InterPro"/>
</dbReference>
<proteinExistence type="inferred from homology"/>
<dbReference type="PANTHER" id="PTHR35795:SF1">
    <property type="entry name" value="BIS(5'-NUCLEOSYL)-TETRAPHOSPHATASE, SYMMETRICAL"/>
    <property type="match status" value="1"/>
</dbReference>
<evidence type="ECO:0000259" key="3">
    <source>
        <dbReference type="PROSITE" id="PS51831"/>
    </source>
</evidence>
<dbReference type="HAMAP" id="MF_01212">
    <property type="entry name" value="dGTPase_type2"/>
    <property type="match status" value="1"/>
</dbReference>
<dbReference type="AlphaFoldDB" id="A0A926EXL6"/>
<dbReference type="CDD" id="cd00077">
    <property type="entry name" value="HDc"/>
    <property type="match status" value="1"/>
</dbReference>
<comment type="similarity">
    <text evidence="2">Belongs to the dGTPase family. Type 2 subfamily.</text>
</comment>
<dbReference type="Gene3D" id="1.10.3210.10">
    <property type="entry name" value="Hypothetical protein af1432"/>
    <property type="match status" value="1"/>
</dbReference>
<evidence type="ECO:0000256" key="1">
    <source>
        <dbReference type="ARBA" id="ARBA00022801"/>
    </source>
</evidence>
<evidence type="ECO:0000313" key="4">
    <source>
        <dbReference type="EMBL" id="MBC8588367.1"/>
    </source>
</evidence>
<dbReference type="Proteomes" id="UP000601171">
    <property type="component" value="Unassembled WGS sequence"/>
</dbReference>
<dbReference type="NCBIfam" id="NF002327">
    <property type="entry name" value="PRK01286.1-2"/>
    <property type="match status" value="1"/>
</dbReference>
<dbReference type="InterPro" id="IPR023023">
    <property type="entry name" value="dNTPase_2"/>
</dbReference>
<dbReference type="PROSITE" id="PS51831">
    <property type="entry name" value="HD"/>
    <property type="match status" value="1"/>
</dbReference>
<dbReference type="SUPFAM" id="SSF109604">
    <property type="entry name" value="HD-domain/PDEase-like"/>
    <property type="match status" value="1"/>
</dbReference>
<protein>
    <recommendedName>
        <fullName evidence="2">Deoxyguanosinetriphosphate triphosphohydrolase-like protein</fullName>
    </recommendedName>
</protein>
<dbReference type="Pfam" id="PF13286">
    <property type="entry name" value="HD_assoc"/>
    <property type="match status" value="1"/>
</dbReference>
<organism evidence="4 5">
    <name type="scientific">Paratissierella segnis</name>
    <dbReference type="NCBI Taxonomy" id="2763679"/>
    <lineage>
        <taxon>Bacteria</taxon>
        <taxon>Bacillati</taxon>
        <taxon>Bacillota</taxon>
        <taxon>Tissierellia</taxon>
        <taxon>Tissierellales</taxon>
        <taxon>Tissierellaceae</taxon>
        <taxon>Paratissierella</taxon>
    </lineage>
</organism>
<comment type="caution">
    <text evidence="4">The sequence shown here is derived from an EMBL/GenBank/DDBJ whole genome shotgun (WGS) entry which is preliminary data.</text>
</comment>
<keyword evidence="1 2" id="KW-0378">Hydrolase</keyword>
<dbReference type="SMART" id="SM00471">
    <property type="entry name" value="HDc"/>
    <property type="match status" value="1"/>
</dbReference>
<dbReference type="InterPro" id="IPR006674">
    <property type="entry name" value="HD_domain"/>
</dbReference>
<dbReference type="PANTHER" id="PTHR35795">
    <property type="entry name" value="SLR1885 PROTEIN"/>
    <property type="match status" value="1"/>
</dbReference>
<dbReference type="InterPro" id="IPR003607">
    <property type="entry name" value="HD/PDEase_dom"/>
</dbReference>
<sequence>MNIREQTEEWEEIRLSKYATLSKNSKGRKTYEEKCTIRTDFMRDRDRIIHSKSFRRLKHKTQVFIAPEGDHFRTRLTHTLEVSQIARTLARALRLNEDLVEAISLGHDLGHTPFGHTGEKVLNSLNPHGFDHSKQSIRVVDFLEHKENKIGLNLTYEVREGIIKHSGNNLSNTLEGQVVKYADRIAYINHDIDDAIRADIIKNEDLPEDCVVILGRTHGIRINTMIIDIINNSMDEKYILMSEEIDKATNKLRDFMFENVYLNKSAKSEEEKTEYIITELFNYYLKDLEKLPKEHLKIYEHVDSEKEDIICDYIAGMTDRYVVNLFTNNFLPKPWEKF</sequence>
<dbReference type="RefSeq" id="WP_262429822.1">
    <property type="nucleotide sequence ID" value="NZ_JACRTG010000019.1"/>
</dbReference>
<dbReference type="Pfam" id="PF01966">
    <property type="entry name" value="HD"/>
    <property type="match status" value="1"/>
</dbReference>
<evidence type="ECO:0000313" key="5">
    <source>
        <dbReference type="Proteomes" id="UP000601171"/>
    </source>
</evidence>
<feature type="domain" description="HD" evidence="3">
    <location>
        <begin position="75"/>
        <end position="188"/>
    </location>
</feature>
<keyword evidence="5" id="KW-1185">Reference proteome</keyword>